<feature type="binding site" evidence="20">
    <location>
        <position position="273"/>
    </location>
    <ligand>
        <name>Zn(2+)</name>
        <dbReference type="ChEBI" id="CHEBI:29105"/>
    </ligand>
</feature>
<dbReference type="PROSITE" id="PS51337">
    <property type="entry name" value="B12_BINDING_NTER"/>
    <property type="match status" value="1"/>
</dbReference>
<evidence type="ECO:0000256" key="9">
    <source>
        <dbReference type="ARBA" id="ARBA00022603"/>
    </source>
</evidence>
<evidence type="ECO:0000259" key="24">
    <source>
        <dbReference type="PROSITE" id="PS51337"/>
    </source>
</evidence>
<evidence type="ECO:0000256" key="4">
    <source>
        <dbReference type="ARBA" id="ARBA00005178"/>
    </source>
</evidence>
<feature type="domain" description="B12-binding" evidence="23">
    <location>
        <begin position="683"/>
        <end position="811"/>
    </location>
</feature>
<dbReference type="EC" id="2.1.1.13" evidence="7"/>
<dbReference type="Pfam" id="PF02574">
    <property type="entry name" value="S-methyl_trans"/>
    <property type="match status" value="1"/>
</dbReference>
<comment type="function">
    <text evidence="18">Catalyzes the transfer of a methyl group from methyl-cobalamin to homocysteine, yielding enzyme-bound cob(I)alamin and methionine. Subsequently, remethylates the cofactor using methyltetrahydrofolate.</text>
</comment>
<proteinExistence type="inferred from homology"/>
<name>A0A2N5ZLS2_MUIH1</name>
<feature type="domain" description="Pterin-binding" evidence="22">
    <location>
        <begin position="317"/>
        <end position="574"/>
    </location>
</feature>
<dbReference type="InterPro" id="IPR050554">
    <property type="entry name" value="Met_Synthase/Corrinoid"/>
</dbReference>
<dbReference type="InterPro" id="IPR036724">
    <property type="entry name" value="Cobalamin-bd_sf"/>
</dbReference>
<dbReference type="Gene3D" id="3.20.20.20">
    <property type="entry name" value="Dihydropteroate synthase-like"/>
    <property type="match status" value="1"/>
</dbReference>
<dbReference type="InterPro" id="IPR006158">
    <property type="entry name" value="Cobalamin-bd"/>
</dbReference>
<dbReference type="FunFam" id="3.20.20.330:FF:000001">
    <property type="entry name" value="Methionine synthase"/>
    <property type="match status" value="1"/>
</dbReference>
<feature type="binding site" evidence="20">
    <location>
        <position position="272"/>
    </location>
    <ligand>
        <name>Zn(2+)</name>
        <dbReference type="ChEBI" id="CHEBI:29105"/>
    </ligand>
</feature>
<dbReference type="SUPFAM" id="SSF47644">
    <property type="entry name" value="Methionine synthase domain"/>
    <property type="match status" value="1"/>
</dbReference>
<evidence type="ECO:0000256" key="20">
    <source>
        <dbReference type="PROSITE-ProRule" id="PRU00333"/>
    </source>
</evidence>
<evidence type="ECO:0000256" key="18">
    <source>
        <dbReference type="ARBA" id="ARBA00025552"/>
    </source>
</evidence>
<dbReference type="InterPro" id="IPR011005">
    <property type="entry name" value="Dihydropteroate_synth-like_sf"/>
</dbReference>
<dbReference type="GO" id="GO:0032259">
    <property type="term" value="P:methylation"/>
    <property type="evidence" value="ECO:0007669"/>
    <property type="project" value="UniProtKB-KW"/>
</dbReference>
<dbReference type="SUPFAM" id="SSF82282">
    <property type="entry name" value="Homocysteine S-methyltransferase"/>
    <property type="match status" value="1"/>
</dbReference>
<evidence type="ECO:0000256" key="13">
    <source>
        <dbReference type="ARBA" id="ARBA00022691"/>
    </source>
</evidence>
<dbReference type="PROSITE" id="PS51332">
    <property type="entry name" value="B12_BINDING"/>
    <property type="match status" value="1"/>
</dbReference>
<dbReference type="InterPro" id="IPR036594">
    <property type="entry name" value="Meth_synthase_dom"/>
</dbReference>
<evidence type="ECO:0000256" key="10">
    <source>
        <dbReference type="ARBA" id="ARBA00022605"/>
    </source>
</evidence>
<dbReference type="Gene3D" id="3.20.20.330">
    <property type="entry name" value="Homocysteine-binding-like domain"/>
    <property type="match status" value="1"/>
</dbReference>
<comment type="similarity">
    <text evidence="6">Belongs to the methylamine corrinoid protein family.</text>
</comment>
<dbReference type="Gene3D" id="3.40.50.280">
    <property type="entry name" value="Cobalamin-binding domain"/>
    <property type="match status" value="1"/>
</dbReference>
<evidence type="ECO:0000256" key="7">
    <source>
        <dbReference type="ARBA" id="ARBA00012032"/>
    </source>
</evidence>
<evidence type="ECO:0000313" key="26">
    <source>
        <dbReference type="Proteomes" id="UP000234857"/>
    </source>
</evidence>
<keyword evidence="12 20" id="KW-0808">Transferase</keyword>
<evidence type="ECO:0000256" key="2">
    <source>
        <dbReference type="ARBA" id="ARBA00001947"/>
    </source>
</evidence>
<dbReference type="GO" id="GO:0031419">
    <property type="term" value="F:cobalamin binding"/>
    <property type="evidence" value="ECO:0007669"/>
    <property type="project" value="UniProtKB-KW"/>
</dbReference>
<dbReference type="PIRSF" id="PIRSF037472">
    <property type="entry name" value="DHPS_mtfrase"/>
    <property type="match status" value="1"/>
</dbReference>
<evidence type="ECO:0000256" key="12">
    <source>
        <dbReference type="ARBA" id="ARBA00022679"/>
    </source>
</evidence>
<dbReference type="GO" id="GO:0046653">
    <property type="term" value="P:tetrahydrofolate metabolic process"/>
    <property type="evidence" value="ECO:0007669"/>
    <property type="project" value="TreeGrafter"/>
</dbReference>
<dbReference type="Proteomes" id="UP000234857">
    <property type="component" value="Unassembled WGS sequence"/>
</dbReference>
<feature type="domain" description="B12-binding N-terminal" evidence="24">
    <location>
        <begin position="588"/>
        <end position="681"/>
    </location>
</feature>
<feature type="binding site" evidence="20">
    <location>
        <position position="207"/>
    </location>
    <ligand>
        <name>Zn(2+)</name>
        <dbReference type="ChEBI" id="CHEBI:29105"/>
    </ligand>
</feature>
<dbReference type="InterPro" id="IPR000489">
    <property type="entry name" value="Pterin-binding_dom"/>
</dbReference>
<evidence type="ECO:0000256" key="3">
    <source>
        <dbReference type="ARBA" id="ARBA00001956"/>
    </source>
</evidence>
<evidence type="ECO:0000256" key="15">
    <source>
        <dbReference type="ARBA" id="ARBA00022833"/>
    </source>
</evidence>
<evidence type="ECO:0000256" key="1">
    <source>
        <dbReference type="ARBA" id="ARBA00001700"/>
    </source>
</evidence>
<evidence type="ECO:0000256" key="6">
    <source>
        <dbReference type="ARBA" id="ARBA00010854"/>
    </source>
</evidence>
<dbReference type="SMART" id="SM01018">
    <property type="entry name" value="B12-binding_2"/>
    <property type="match status" value="1"/>
</dbReference>
<evidence type="ECO:0000256" key="19">
    <source>
        <dbReference type="ARBA" id="ARBA00031040"/>
    </source>
</evidence>
<keyword evidence="17" id="KW-0170">Cobalt</keyword>
<comment type="cofactor">
    <cofactor evidence="2 20">
        <name>Zn(2+)</name>
        <dbReference type="ChEBI" id="CHEBI:29105"/>
    </cofactor>
</comment>
<comment type="catalytic activity">
    <reaction evidence="1">
        <text>(6S)-5-methyl-5,6,7,8-tetrahydrofolate + L-homocysteine = (6S)-5,6,7,8-tetrahydrofolate + L-methionine</text>
        <dbReference type="Rhea" id="RHEA:11172"/>
        <dbReference type="ChEBI" id="CHEBI:18608"/>
        <dbReference type="ChEBI" id="CHEBI:57453"/>
        <dbReference type="ChEBI" id="CHEBI:57844"/>
        <dbReference type="ChEBI" id="CHEBI:58199"/>
        <dbReference type="EC" id="2.1.1.13"/>
    </reaction>
</comment>
<evidence type="ECO:0000259" key="22">
    <source>
        <dbReference type="PROSITE" id="PS50972"/>
    </source>
</evidence>
<dbReference type="Pfam" id="PF00809">
    <property type="entry name" value="Pterin_bind"/>
    <property type="match status" value="1"/>
</dbReference>
<dbReference type="GO" id="GO:0008705">
    <property type="term" value="F:methionine synthase activity"/>
    <property type="evidence" value="ECO:0007669"/>
    <property type="project" value="UniProtKB-EC"/>
</dbReference>
<protein>
    <recommendedName>
        <fullName evidence="8">Methionine synthase</fullName>
        <ecNumber evidence="7">2.1.1.13</ecNumber>
    </recommendedName>
    <alternativeName>
        <fullName evidence="19">5-methyltetrahydrofolate--homocysteine methyltransferase</fullName>
    </alternativeName>
</protein>
<dbReference type="InterPro" id="IPR003726">
    <property type="entry name" value="HCY_dom"/>
</dbReference>
<dbReference type="PROSITE" id="PS50972">
    <property type="entry name" value="PTERIN_BINDING"/>
    <property type="match status" value="1"/>
</dbReference>
<evidence type="ECO:0000256" key="16">
    <source>
        <dbReference type="ARBA" id="ARBA00023167"/>
    </source>
</evidence>
<dbReference type="GO" id="GO:0005829">
    <property type="term" value="C:cytosol"/>
    <property type="evidence" value="ECO:0007669"/>
    <property type="project" value="TreeGrafter"/>
</dbReference>
<evidence type="ECO:0000313" key="25">
    <source>
        <dbReference type="EMBL" id="PLX19648.1"/>
    </source>
</evidence>
<dbReference type="EMBL" id="PKTG01000024">
    <property type="protein sequence ID" value="PLX19648.1"/>
    <property type="molecule type" value="Genomic_DNA"/>
</dbReference>
<dbReference type="Pfam" id="PF02607">
    <property type="entry name" value="B12-binding_2"/>
    <property type="match status" value="1"/>
</dbReference>
<comment type="caution">
    <text evidence="25">The sequence shown here is derived from an EMBL/GenBank/DDBJ whole genome shotgun (WGS) entry which is preliminary data.</text>
</comment>
<evidence type="ECO:0000256" key="14">
    <source>
        <dbReference type="ARBA" id="ARBA00022723"/>
    </source>
</evidence>
<dbReference type="Gene3D" id="1.10.1240.10">
    <property type="entry name" value="Methionine synthase domain"/>
    <property type="match status" value="1"/>
</dbReference>
<comment type="pathway">
    <text evidence="4">Amino-acid biosynthesis; L-methionine biosynthesis via de novo pathway; L-methionine from L-homocysteine (MetH route): step 1/1.</text>
</comment>
<accession>A0A2N5ZLS2</accession>
<dbReference type="SUPFAM" id="SSF51717">
    <property type="entry name" value="Dihydropteroate synthetase-like"/>
    <property type="match status" value="1"/>
</dbReference>
<dbReference type="PANTHER" id="PTHR45833:SF1">
    <property type="entry name" value="METHIONINE SYNTHASE"/>
    <property type="match status" value="1"/>
</dbReference>
<dbReference type="InterPro" id="IPR036589">
    <property type="entry name" value="HCY_dom_sf"/>
</dbReference>
<keyword evidence="9 20" id="KW-0489">Methyltransferase</keyword>
<evidence type="ECO:0000256" key="8">
    <source>
        <dbReference type="ARBA" id="ARBA00013998"/>
    </source>
</evidence>
<dbReference type="PANTHER" id="PTHR45833">
    <property type="entry name" value="METHIONINE SYNTHASE"/>
    <property type="match status" value="1"/>
</dbReference>
<feature type="domain" description="Hcy-binding" evidence="21">
    <location>
        <begin position="1"/>
        <end position="287"/>
    </location>
</feature>
<dbReference type="CDD" id="cd02070">
    <property type="entry name" value="corrinoid_protein_B12-BD"/>
    <property type="match status" value="1"/>
</dbReference>
<dbReference type="AlphaFoldDB" id="A0A2N5ZLS2"/>
<keyword evidence="13" id="KW-0949">S-adenosyl-L-methionine</keyword>
<comment type="cofactor">
    <cofactor evidence="3">
        <name>methylcob(III)alamin</name>
        <dbReference type="ChEBI" id="CHEBI:28115"/>
    </cofactor>
</comment>
<evidence type="ECO:0000256" key="17">
    <source>
        <dbReference type="ARBA" id="ARBA00023285"/>
    </source>
</evidence>
<dbReference type="SUPFAM" id="SSF52242">
    <property type="entry name" value="Cobalamin (vitamin B12)-binding domain"/>
    <property type="match status" value="1"/>
</dbReference>
<evidence type="ECO:0000259" key="23">
    <source>
        <dbReference type="PROSITE" id="PS51332"/>
    </source>
</evidence>
<keyword evidence="15 20" id="KW-0862">Zinc</keyword>
<dbReference type="Pfam" id="PF02310">
    <property type="entry name" value="B12-binding"/>
    <property type="match status" value="1"/>
</dbReference>
<dbReference type="FunFam" id="3.40.50.280:FF:000003">
    <property type="entry name" value="Dimethylamine methyltransferase corrinoid protein"/>
    <property type="match status" value="1"/>
</dbReference>
<keyword evidence="14 20" id="KW-0479">Metal-binding</keyword>
<keyword evidence="10" id="KW-0028">Amino-acid biosynthesis</keyword>
<evidence type="ECO:0000256" key="11">
    <source>
        <dbReference type="ARBA" id="ARBA00022628"/>
    </source>
</evidence>
<dbReference type="GO" id="GO:0050667">
    <property type="term" value="P:homocysteine metabolic process"/>
    <property type="evidence" value="ECO:0007669"/>
    <property type="project" value="TreeGrafter"/>
</dbReference>
<dbReference type="GO" id="GO:0046872">
    <property type="term" value="F:metal ion binding"/>
    <property type="evidence" value="ECO:0007669"/>
    <property type="project" value="UniProtKB-KW"/>
</dbReference>
<keyword evidence="16" id="KW-0486">Methionine biosynthesis</keyword>
<dbReference type="InterPro" id="IPR003759">
    <property type="entry name" value="Cbl-bd_cap"/>
</dbReference>
<evidence type="ECO:0000259" key="21">
    <source>
        <dbReference type="PROSITE" id="PS50970"/>
    </source>
</evidence>
<gene>
    <name evidence="25" type="ORF">C0601_01260</name>
</gene>
<keyword evidence="11" id="KW-0846">Cobalamin</keyword>
<dbReference type="UniPathway" id="UPA00051">
    <property type="reaction ID" value="UER00081"/>
</dbReference>
<dbReference type="InterPro" id="IPR017215">
    <property type="entry name" value="MetH_bac"/>
</dbReference>
<evidence type="ECO:0000256" key="5">
    <source>
        <dbReference type="ARBA" id="ARBA00010398"/>
    </source>
</evidence>
<reference evidence="25 26" key="1">
    <citation type="submission" date="2017-11" db="EMBL/GenBank/DDBJ databases">
        <title>Genome-resolved metagenomics identifies genetic mobility, metabolic interactions, and unexpected diversity in perchlorate-reducing communities.</title>
        <authorList>
            <person name="Barnum T.P."/>
            <person name="Figueroa I.A."/>
            <person name="Carlstrom C.I."/>
            <person name="Lucas L.N."/>
            <person name="Engelbrektson A.L."/>
            <person name="Coates J.D."/>
        </authorList>
    </citation>
    <scope>NUCLEOTIDE SEQUENCE [LARGE SCALE GENOMIC DNA]</scope>
    <source>
        <strain evidence="25">BM706</strain>
    </source>
</reference>
<comment type="similarity">
    <text evidence="5">Belongs to the vitamin-B12 dependent methionine synthase family.</text>
</comment>
<organism evidence="25 26">
    <name type="scientific">Muiribacterium halophilum</name>
    <dbReference type="NCBI Taxonomy" id="2053465"/>
    <lineage>
        <taxon>Bacteria</taxon>
        <taxon>Candidatus Muiribacteriota</taxon>
        <taxon>Candidatus Muiribacteriia</taxon>
        <taxon>Candidatus Muiribacteriales</taxon>
        <taxon>Candidatus Muiribacteriaceae</taxon>
        <taxon>Candidatus Muiribacterium</taxon>
    </lineage>
</organism>
<dbReference type="PROSITE" id="PS50970">
    <property type="entry name" value="HCY"/>
    <property type="match status" value="1"/>
</dbReference>
<sequence>MQKVEQELKKRVLVIDGAMGSLLQASGVFKKGMCPELINLETPDAIEDVHRQYIEAGADIIETNSFGGNFFKLKQYGLEDKLYEINYQAAAIAKKAMGDKGFVAGSIGPTGKMIKTEGELSLEEAVKRFSEQAKALKDGGVDLFIVETMFDLWEAKAALMGIRQVCDLPVICQLTYQENGRTLTGTDPKSHVITLEGTGAFAVGTNCSLGAKEMIPIVKEIRKNSSVYVSAVPNAGLPILVDGKTVFPMKPDEFCACAKDMLKAGVNIIGGCCGTTPEFIKALRKTVDEHEKINNFRKSTFSLCSRTKGFFLDEIGFFLIGERLNPTARKKLTKALNENDLSLYMDEAKKQELAGANVIDVNVGAPGIDEKLMLPEAISFVQGAIECPISIDSSTPDAIKESLKITDGKPLVNSVNGKEKTLELLLPDIARHGSSAICLLVDEDGIPDTLEKRIAIIDRILKRAKEYNIHEKNLIFDCLALAVAAEPYGPKIALDTIRYLNERGYPTLMGISNVSYGLPTRKYINSAFLTMCMGAGLKASIGNPVSPTFMVNLKAGKFLLGNDHEGKEYLEFAKDLKKEKVVKIKKTDKRDIEKNGSKSSLYKAVLEGNSARLDDIIIDRLIEEEPMQLIKKHLIPAINEVGLRYDRQEYYLPQLIAGAQVMKKAFEILKPKMMENDTKHDIYGKVMLATVEGDVHDIGKNIVKVMLENFGFDVVDLGKDVKTNLLIERLKEEKPDVLGLSALMTTTMTEMEKIISLVRENNIDVKIMVGGAVVDQEYADKIGADAYGEDAMDAVRKAKKILGVDISGGEK</sequence>